<sequence length="33" mass="3866">MNQRRSNLKWLAGILMFVALYAVGYWVFVLAFS</sequence>
<protein>
    <submittedName>
        <fullName evidence="2">Uncharacterized protein</fullName>
    </submittedName>
</protein>
<comment type="caution">
    <text evidence="2">The sequence shown here is derived from an EMBL/GenBank/DDBJ whole genome shotgun (WGS) entry which is preliminary data.</text>
</comment>
<keyword evidence="3" id="KW-1185">Reference proteome</keyword>
<keyword evidence="1" id="KW-0472">Membrane</keyword>
<organism evidence="2 3">
    <name type="scientific">Geomicrobium sediminis</name>
    <dbReference type="NCBI Taxonomy" id="1347788"/>
    <lineage>
        <taxon>Bacteria</taxon>
        <taxon>Bacillati</taxon>
        <taxon>Bacillota</taxon>
        <taxon>Bacilli</taxon>
        <taxon>Bacillales</taxon>
        <taxon>Geomicrobium</taxon>
    </lineage>
</organism>
<gene>
    <name evidence="2" type="ORF">JOD17_003563</name>
</gene>
<name>A0ABS2PGQ5_9BACL</name>
<feature type="transmembrane region" description="Helical" evidence="1">
    <location>
        <begin position="12"/>
        <end position="32"/>
    </location>
</feature>
<dbReference type="Proteomes" id="UP000741863">
    <property type="component" value="Unassembled WGS sequence"/>
</dbReference>
<accession>A0ABS2PGQ5</accession>
<evidence type="ECO:0000256" key="1">
    <source>
        <dbReference type="SAM" id="Phobius"/>
    </source>
</evidence>
<evidence type="ECO:0000313" key="3">
    <source>
        <dbReference type="Proteomes" id="UP000741863"/>
    </source>
</evidence>
<evidence type="ECO:0000313" key="2">
    <source>
        <dbReference type="EMBL" id="MBM7634457.1"/>
    </source>
</evidence>
<reference evidence="2 3" key="1">
    <citation type="submission" date="2021-01" db="EMBL/GenBank/DDBJ databases">
        <title>Genomic Encyclopedia of Type Strains, Phase IV (KMG-IV): sequencing the most valuable type-strain genomes for metagenomic binning, comparative biology and taxonomic classification.</title>
        <authorList>
            <person name="Goeker M."/>
        </authorList>
    </citation>
    <scope>NUCLEOTIDE SEQUENCE [LARGE SCALE GENOMIC DNA]</scope>
    <source>
        <strain evidence="2 3">DSM 25540</strain>
    </source>
</reference>
<keyword evidence="1" id="KW-1133">Transmembrane helix</keyword>
<proteinExistence type="predicted"/>
<keyword evidence="1" id="KW-0812">Transmembrane</keyword>
<dbReference type="EMBL" id="JAFBEC010000012">
    <property type="protein sequence ID" value="MBM7634457.1"/>
    <property type="molecule type" value="Genomic_DNA"/>
</dbReference>